<reference evidence="2" key="1">
    <citation type="submission" date="2022-11" db="UniProtKB">
        <authorList>
            <consortium name="WormBaseParasite"/>
        </authorList>
    </citation>
    <scope>IDENTIFICATION</scope>
</reference>
<dbReference type="WBParaSite" id="PgR028_g018_t01">
    <property type="protein sequence ID" value="PgR028_g018_t01"/>
    <property type="gene ID" value="PgR028_g018"/>
</dbReference>
<evidence type="ECO:0000313" key="1">
    <source>
        <dbReference type="Proteomes" id="UP000887569"/>
    </source>
</evidence>
<proteinExistence type="predicted"/>
<keyword evidence="1" id="KW-1185">Reference proteome</keyword>
<dbReference type="AlphaFoldDB" id="A0A915B5S7"/>
<accession>A0A915B5S7</accession>
<dbReference type="Proteomes" id="UP000887569">
    <property type="component" value="Unplaced"/>
</dbReference>
<evidence type="ECO:0000313" key="2">
    <source>
        <dbReference type="WBParaSite" id="PgR028_g018_t01"/>
    </source>
</evidence>
<organism evidence="1 2">
    <name type="scientific">Parascaris univalens</name>
    <name type="common">Nematode worm</name>
    <dbReference type="NCBI Taxonomy" id="6257"/>
    <lineage>
        <taxon>Eukaryota</taxon>
        <taxon>Metazoa</taxon>
        <taxon>Ecdysozoa</taxon>
        <taxon>Nematoda</taxon>
        <taxon>Chromadorea</taxon>
        <taxon>Rhabditida</taxon>
        <taxon>Spirurina</taxon>
        <taxon>Ascaridomorpha</taxon>
        <taxon>Ascaridoidea</taxon>
        <taxon>Ascarididae</taxon>
        <taxon>Parascaris</taxon>
    </lineage>
</organism>
<sequence>VLAVALCIYYVQKTSGCNPGLKPTEQVCTNGTCVNYSLSLGYWCDGESAEKLKNANVDSCKTACAKADCSAMSIEFGDPAHPVCQVTTGKPTKNLRLYTACYVREP</sequence>
<name>A0A915B5S7_PARUN</name>
<protein>
    <submittedName>
        <fullName evidence="2">Apple domain-containing protein</fullName>
    </submittedName>
</protein>